<dbReference type="SMART" id="SM00485">
    <property type="entry name" value="XPGN"/>
    <property type="match status" value="1"/>
</dbReference>
<dbReference type="RefSeq" id="XP_018002886.1">
    <property type="nucleotide sequence ID" value="XM_018142037.1"/>
</dbReference>
<dbReference type="FunFam" id="3.40.50.1010:FF:000051">
    <property type="entry name" value="Rad2-like endonuclease, putative (AFU_orthologue AFUA_3G13260)"/>
    <property type="match status" value="1"/>
</dbReference>
<gene>
    <name evidence="5" type="ORF">AB675_2094</name>
</gene>
<feature type="domain" description="XPG N-terminal" evidence="4">
    <location>
        <begin position="1"/>
        <end position="101"/>
    </location>
</feature>
<dbReference type="GeneID" id="28733917"/>
<keyword evidence="6" id="KW-1185">Reference proteome</keyword>
<dbReference type="InterPro" id="IPR029060">
    <property type="entry name" value="PIN-like_dom_sf"/>
</dbReference>
<dbReference type="VEuPathDB" id="FungiDB:AB675_2094"/>
<dbReference type="EMBL" id="LFJN01000006">
    <property type="protein sequence ID" value="KPI42923.1"/>
    <property type="molecule type" value="Genomic_DNA"/>
</dbReference>
<dbReference type="GO" id="GO:0008821">
    <property type="term" value="F:crossover junction DNA endonuclease activity"/>
    <property type="evidence" value="ECO:0007669"/>
    <property type="project" value="InterPro"/>
</dbReference>
<dbReference type="InterPro" id="IPR037316">
    <property type="entry name" value="Yen1_H3TH"/>
</dbReference>
<dbReference type="CDD" id="cd09870">
    <property type="entry name" value="PIN_YEN1"/>
    <property type="match status" value="1"/>
</dbReference>
<dbReference type="Pfam" id="PF00867">
    <property type="entry name" value="XPG_I"/>
    <property type="match status" value="1"/>
</dbReference>
<dbReference type="GO" id="GO:0017108">
    <property type="term" value="F:5'-flap endonuclease activity"/>
    <property type="evidence" value="ECO:0007669"/>
    <property type="project" value="TreeGrafter"/>
</dbReference>
<feature type="domain" description="XPG-I" evidence="3">
    <location>
        <begin position="109"/>
        <end position="176"/>
    </location>
</feature>
<organism evidence="5 6">
    <name type="scientific">Cyphellophora attinorum</name>
    <dbReference type="NCBI Taxonomy" id="1664694"/>
    <lineage>
        <taxon>Eukaryota</taxon>
        <taxon>Fungi</taxon>
        <taxon>Dikarya</taxon>
        <taxon>Ascomycota</taxon>
        <taxon>Pezizomycotina</taxon>
        <taxon>Eurotiomycetes</taxon>
        <taxon>Chaetothyriomycetidae</taxon>
        <taxon>Chaetothyriales</taxon>
        <taxon>Cyphellophoraceae</taxon>
        <taxon>Cyphellophora</taxon>
    </lineage>
</organism>
<evidence type="ECO:0000313" key="6">
    <source>
        <dbReference type="Proteomes" id="UP000038010"/>
    </source>
</evidence>
<evidence type="ECO:0000313" key="5">
    <source>
        <dbReference type="EMBL" id="KPI42923.1"/>
    </source>
</evidence>
<dbReference type="Pfam" id="PF00752">
    <property type="entry name" value="XPG_N"/>
    <property type="match status" value="1"/>
</dbReference>
<dbReference type="InterPro" id="IPR036279">
    <property type="entry name" value="5-3_exonuclease_C_sf"/>
</dbReference>
<sequence>MGIPGVLKEIGRGDRVALAKLAVEHLERTQRPLRIAIDAAIWNFQTQAGQGGKNPALRTLYYRLLRILALPIHPLFVYDGPNKPLSKRGQTVSRYGTCLANETSRKLVEQLRFPSHSAPGEAEAECAQLQKLGIVDMVMSDDGDAVMFGSKLTLRNYSKEGARGNKEPTHVDLLDLRQIKDGPKLDPEGMILVALLSGGDYDQQGLPGFGVHVACDIARAGFGSDLIHAVQNNDEDALQDWRERLEYELETNESGYFKKRHKTLKIPKSFPNRTVLSYYTNPVVSSPDTLKTMETSGRQTGKVALTSNL</sequence>
<protein>
    <submittedName>
        <fullName evidence="5">Flap endonuclease-like protein</fullName>
    </submittedName>
</protein>
<keyword evidence="1" id="KW-0540">Nuclease</keyword>
<evidence type="ECO:0000256" key="2">
    <source>
        <dbReference type="ARBA" id="ARBA00022801"/>
    </source>
</evidence>
<dbReference type="GO" id="GO:0006281">
    <property type="term" value="P:DNA repair"/>
    <property type="evidence" value="ECO:0007669"/>
    <property type="project" value="UniProtKB-ARBA"/>
</dbReference>
<reference evidence="5 6" key="1">
    <citation type="submission" date="2015-06" db="EMBL/GenBank/DDBJ databases">
        <title>Draft genome of the ant-associated black yeast Phialophora attae CBS 131958.</title>
        <authorList>
            <person name="Moreno L.F."/>
            <person name="Stielow B.J."/>
            <person name="de Hoog S."/>
            <person name="Vicente V.A."/>
            <person name="Weiss V.A."/>
            <person name="de Vries M."/>
            <person name="Cruz L.M."/>
            <person name="Souza E.M."/>
        </authorList>
    </citation>
    <scope>NUCLEOTIDE SEQUENCE [LARGE SCALE GENOMIC DNA]</scope>
    <source>
        <strain evidence="5 6">CBS 131958</strain>
    </source>
</reference>
<dbReference type="InterPro" id="IPR006084">
    <property type="entry name" value="XPG/Rad2"/>
</dbReference>
<dbReference type="InterPro" id="IPR006086">
    <property type="entry name" value="XPG-I_dom"/>
</dbReference>
<dbReference type="SMART" id="SM00484">
    <property type="entry name" value="XPGI"/>
    <property type="match status" value="1"/>
</dbReference>
<dbReference type="SUPFAM" id="SSF47807">
    <property type="entry name" value="5' to 3' exonuclease, C-terminal subdomain"/>
    <property type="match status" value="1"/>
</dbReference>
<dbReference type="OrthoDB" id="2959108at2759"/>
<dbReference type="PANTHER" id="PTHR11081">
    <property type="entry name" value="FLAP ENDONUCLEASE FAMILY MEMBER"/>
    <property type="match status" value="1"/>
</dbReference>
<dbReference type="Proteomes" id="UP000038010">
    <property type="component" value="Unassembled WGS sequence"/>
</dbReference>
<keyword evidence="2" id="KW-0378">Hydrolase</keyword>
<dbReference type="PANTHER" id="PTHR11081:SF75">
    <property type="entry name" value="ENDONUCLEASE, PUTATIVE (AFU_ORTHOLOGUE AFUA_3G13260)-RELATED"/>
    <property type="match status" value="1"/>
</dbReference>
<evidence type="ECO:0000256" key="1">
    <source>
        <dbReference type="ARBA" id="ARBA00022722"/>
    </source>
</evidence>
<dbReference type="Gene3D" id="3.40.50.1010">
    <property type="entry name" value="5'-nuclease"/>
    <property type="match status" value="2"/>
</dbReference>
<evidence type="ECO:0000259" key="3">
    <source>
        <dbReference type="SMART" id="SM00484"/>
    </source>
</evidence>
<evidence type="ECO:0000259" key="4">
    <source>
        <dbReference type="SMART" id="SM00485"/>
    </source>
</evidence>
<proteinExistence type="predicted"/>
<keyword evidence="5" id="KW-0255">Endonuclease</keyword>
<dbReference type="STRING" id="1664694.A0A0N1P245"/>
<dbReference type="AlphaFoldDB" id="A0A0N1P245"/>
<dbReference type="PRINTS" id="PR00853">
    <property type="entry name" value="XPGRADSUPER"/>
</dbReference>
<name>A0A0N1P245_9EURO</name>
<dbReference type="InterPro" id="IPR006085">
    <property type="entry name" value="XPG_DNA_repair_N"/>
</dbReference>
<dbReference type="SUPFAM" id="SSF88723">
    <property type="entry name" value="PIN domain-like"/>
    <property type="match status" value="1"/>
</dbReference>
<accession>A0A0N1P245</accession>
<dbReference type="CDD" id="cd09906">
    <property type="entry name" value="H3TH_YEN1"/>
    <property type="match status" value="1"/>
</dbReference>
<comment type="caution">
    <text evidence="5">The sequence shown here is derived from an EMBL/GenBank/DDBJ whole genome shotgun (WGS) entry which is preliminary data.</text>
</comment>